<reference evidence="1 2" key="1">
    <citation type="submission" date="2024-06" db="EMBL/GenBank/DDBJ databases">
        <authorList>
            <person name="Pan Q."/>
            <person name="Wen M."/>
            <person name="Jouanno E."/>
            <person name="Zahm M."/>
            <person name="Klopp C."/>
            <person name="Cabau C."/>
            <person name="Louis A."/>
            <person name="Berthelot C."/>
            <person name="Parey E."/>
            <person name="Roest Crollius H."/>
            <person name="Montfort J."/>
            <person name="Robinson-Rechavi M."/>
            <person name="Bouchez O."/>
            <person name="Lampietro C."/>
            <person name="Lopez Roques C."/>
            <person name="Donnadieu C."/>
            <person name="Postlethwait J."/>
            <person name="Bobe J."/>
            <person name="Verreycken H."/>
            <person name="Guiguen Y."/>
        </authorList>
    </citation>
    <scope>NUCLEOTIDE SEQUENCE [LARGE SCALE GENOMIC DNA]</scope>
    <source>
        <strain evidence="1">Up_M1</strain>
        <tissue evidence="1">Testis</tissue>
    </source>
</reference>
<dbReference type="AlphaFoldDB" id="A0ABD0X739"/>
<evidence type="ECO:0000313" key="1">
    <source>
        <dbReference type="EMBL" id="KAL1004833.1"/>
    </source>
</evidence>
<keyword evidence="2" id="KW-1185">Reference proteome</keyword>
<organism evidence="1 2">
    <name type="scientific">Umbra pygmaea</name>
    <name type="common">Eastern mudminnow</name>
    <dbReference type="NCBI Taxonomy" id="75934"/>
    <lineage>
        <taxon>Eukaryota</taxon>
        <taxon>Metazoa</taxon>
        <taxon>Chordata</taxon>
        <taxon>Craniata</taxon>
        <taxon>Vertebrata</taxon>
        <taxon>Euteleostomi</taxon>
        <taxon>Actinopterygii</taxon>
        <taxon>Neopterygii</taxon>
        <taxon>Teleostei</taxon>
        <taxon>Protacanthopterygii</taxon>
        <taxon>Esociformes</taxon>
        <taxon>Umbridae</taxon>
        <taxon>Umbra</taxon>
    </lineage>
</organism>
<comment type="caution">
    <text evidence="1">The sequence shown here is derived from an EMBL/GenBank/DDBJ whole genome shotgun (WGS) entry which is preliminary data.</text>
</comment>
<dbReference type="EMBL" id="JAGEUA010000002">
    <property type="protein sequence ID" value="KAL1004833.1"/>
    <property type="molecule type" value="Genomic_DNA"/>
</dbReference>
<dbReference type="Proteomes" id="UP001557470">
    <property type="component" value="Unassembled WGS sequence"/>
</dbReference>
<proteinExistence type="predicted"/>
<gene>
    <name evidence="1" type="ORF">UPYG_G00051170</name>
</gene>
<protein>
    <submittedName>
        <fullName evidence="1">Uncharacterized protein</fullName>
    </submittedName>
</protein>
<sequence>MPFPHAEEFCWTEKETRIKQENEEAVVVKQEVESEAIAVKKEEIYVRVKEEDAIVKNEKYDTIDTVFGLKDKGEISVILEKEEERGLINIVHSSNSHLSGRGLSSVVTEMAILGNIMLVTQ</sequence>
<evidence type="ECO:0000313" key="2">
    <source>
        <dbReference type="Proteomes" id="UP001557470"/>
    </source>
</evidence>
<name>A0ABD0X739_UMBPY</name>
<accession>A0ABD0X739</accession>